<dbReference type="EMBL" id="JACSQT010000001">
    <property type="protein sequence ID" value="MBD7935935.1"/>
    <property type="molecule type" value="Genomic_DNA"/>
</dbReference>
<evidence type="ECO:0000313" key="2">
    <source>
        <dbReference type="EMBL" id="MBD7935935.1"/>
    </source>
</evidence>
<dbReference type="RefSeq" id="WP_191810628.1">
    <property type="nucleotide sequence ID" value="NZ_JACSQT010000001.1"/>
</dbReference>
<dbReference type="Pfam" id="PF13730">
    <property type="entry name" value="HTH_36"/>
    <property type="match status" value="1"/>
</dbReference>
<reference evidence="2 3" key="1">
    <citation type="submission" date="2020-08" db="EMBL/GenBank/DDBJ databases">
        <title>A Genomic Blueprint of the Chicken Gut Microbiome.</title>
        <authorList>
            <person name="Gilroy R."/>
            <person name="Ravi A."/>
            <person name="Getino M."/>
            <person name="Pursley I."/>
            <person name="Horton D.L."/>
            <person name="Alikhan N.-F."/>
            <person name="Baker D."/>
            <person name="Gharbi K."/>
            <person name="Hall N."/>
            <person name="Watson M."/>
            <person name="Adriaenssens E.M."/>
            <person name="Foster-Nyarko E."/>
            <person name="Jarju S."/>
            <person name="Secka A."/>
            <person name="Antonio M."/>
            <person name="Oren A."/>
            <person name="Chaudhuri R."/>
            <person name="La Ragione R.M."/>
            <person name="Hildebrand F."/>
            <person name="Pallen M.J."/>
        </authorList>
    </citation>
    <scope>NUCLEOTIDE SEQUENCE [LARGE SCALE GENOMIC DNA]</scope>
    <source>
        <strain evidence="2 3">Sa5YUA1</strain>
    </source>
</reference>
<dbReference type="Proteomes" id="UP000657931">
    <property type="component" value="Unassembled WGS sequence"/>
</dbReference>
<comment type="caution">
    <text evidence="2">The sequence shown here is derived from an EMBL/GenBank/DDBJ whole genome shotgun (WGS) entry which is preliminary data.</text>
</comment>
<dbReference type="InterPro" id="IPR036390">
    <property type="entry name" value="WH_DNA-bd_sf"/>
</dbReference>
<dbReference type="SUPFAM" id="SSF46785">
    <property type="entry name" value="Winged helix' DNA-binding domain"/>
    <property type="match status" value="1"/>
</dbReference>
<evidence type="ECO:0000259" key="1">
    <source>
        <dbReference type="PROSITE" id="PS50995"/>
    </source>
</evidence>
<gene>
    <name evidence="2" type="ORF">H9655_02745</name>
</gene>
<accession>A0ABR8QK85</accession>
<name>A0ABR8QK85_9BACI</name>
<dbReference type="Gene3D" id="1.10.10.10">
    <property type="entry name" value="Winged helix-like DNA-binding domain superfamily/Winged helix DNA-binding domain"/>
    <property type="match status" value="1"/>
</dbReference>
<dbReference type="InterPro" id="IPR000835">
    <property type="entry name" value="HTH_MarR-typ"/>
</dbReference>
<evidence type="ECO:0000313" key="3">
    <source>
        <dbReference type="Proteomes" id="UP000657931"/>
    </source>
</evidence>
<sequence>MDEILKVLEREGVTSSQKLILVILKALQASEGVSFNEISYYSSLTRKTVISNLNALEEAGLVKVVRDSTRTNKYIVLV</sequence>
<proteinExistence type="predicted"/>
<organism evidence="2 3">
    <name type="scientific">Cytobacillus stercorigallinarum</name>
    <dbReference type="NCBI Taxonomy" id="2762240"/>
    <lineage>
        <taxon>Bacteria</taxon>
        <taxon>Bacillati</taxon>
        <taxon>Bacillota</taxon>
        <taxon>Bacilli</taxon>
        <taxon>Bacillales</taxon>
        <taxon>Bacillaceae</taxon>
        <taxon>Cytobacillus</taxon>
    </lineage>
</organism>
<protein>
    <submittedName>
        <fullName evidence="2">Helix-turn-helix transcriptional regulator</fullName>
    </submittedName>
</protein>
<keyword evidence="3" id="KW-1185">Reference proteome</keyword>
<feature type="domain" description="HTH marR-type" evidence="1">
    <location>
        <begin position="1"/>
        <end position="78"/>
    </location>
</feature>
<dbReference type="PROSITE" id="PS50995">
    <property type="entry name" value="HTH_MARR_2"/>
    <property type="match status" value="1"/>
</dbReference>
<dbReference type="InterPro" id="IPR036388">
    <property type="entry name" value="WH-like_DNA-bd_sf"/>
</dbReference>